<dbReference type="GeneID" id="60751225"/>
<feature type="domain" description="IclR-ED" evidence="5">
    <location>
        <begin position="77"/>
        <end position="259"/>
    </location>
</feature>
<proteinExistence type="predicted"/>
<accession>A0ABD7V5T2</accession>
<comment type="caution">
    <text evidence="6">The sequence shown here is derived from an EMBL/GenBank/DDBJ whole genome shotgun (WGS) entry which is preliminary data.</text>
</comment>
<evidence type="ECO:0000256" key="1">
    <source>
        <dbReference type="ARBA" id="ARBA00023015"/>
    </source>
</evidence>
<evidence type="ECO:0000313" key="6">
    <source>
        <dbReference type="EMBL" id="VFA89677.1"/>
    </source>
</evidence>
<dbReference type="AlphaFoldDB" id="A0ABD7V5T2"/>
<dbReference type="EMBL" id="CAACYD010000007">
    <property type="protein sequence ID" value="VFA89677.1"/>
    <property type="molecule type" value="Genomic_DNA"/>
</dbReference>
<evidence type="ECO:0000259" key="4">
    <source>
        <dbReference type="PROSITE" id="PS51077"/>
    </source>
</evidence>
<organism evidence="6 7">
    <name type="scientific">Gordonia paraffinivorans</name>
    <dbReference type="NCBI Taxonomy" id="175628"/>
    <lineage>
        <taxon>Bacteria</taxon>
        <taxon>Bacillati</taxon>
        <taxon>Actinomycetota</taxon>
        <taxon>Actinomycetes</taxon>
        <taxon>Mycobacteriales</taxon>
        <taxon>Gordoniaceae</taxon>
        <taxon>Gordonia</taxon>
    </lineage>
</organism>
<dbReference type="SUPFAM" id="SSF46785">
    <property type="entry name" value="Winged helix' DNA-binding domain"/>
    <property type="match status" value="1"/>
</dbReference>
<keyword evidence="2" id="KW-0238">DNA-binding</keyword>
<name>A0ABD7V5T2_9ACTN</name>
<keyword evidence="3" id="KW-0804">Transcription</keyword>
<protein>
    <submittedName>
        <fullName evidence="6">Transcriptional regulator kdgR</fullName>
    </submittedName>
</protein>
<dbReference type="Pfam" id="PF01614">
    <property type="entry name" value="IclR_C"/>
    <property type="match status" value="1"/>
</dbReference>
<dbReference type="Gene3D" id="1.10.10.10">
    <property type="entry name" value="Winged helix-like DNA-binding domain superfamily/Winged helix DNA-binding domain"/>
    <property type="match status" value="1"/>
</dbReference>
<dbReference type="PROSITE" id="PS51078">
    <property type="entry name" value="ICLR_ED"/>
    <property type="match status" value="1"/>
</dbReference>
<dbReference type="InterPro" id="IPR014757">
    <property type="entry name" value="Tscrpt_reg_IclR_C"/>
</dbReference>
<evidence type="ECO:0000256" key="3">
    <source>
        <dbReference type="ARBA" id="ARBA00023163"/>
    </source>
</evidence>
<dbReference type="InterPro" id="IPR029016">
    <property type="entry name" value="GAF-like_dom_sf"/>
</dbReference>
<dbReference type="Proteomes" id="UP000360750">
    <property type="component" value="Unassembled WGS sequence"/>
</dbReference>
<sequence length="259" mass="28292">MSITQEYADTGTSSTPSAILDRLTLILDAFEGRDRLSLSEIVLRTGLPRSSAHRMLERLVSLRWLSREGRSYSLGIRLVELGSLAVHQDRVHAAARDHLHHLYRTTGMVVHLAVLDGDDVVYLEKIGGRLSALVPTRIGGRRDARTSALGRALLAYNGVRIPGHESILERGVAFERNESVNGFGCVAAPIGPVGESTTAVSVCGPLREMRFDSTMITPVRLTAGAIWRSMCDGTRVTPTLQRRNLMRSLPTATRVLAEG</sequence>
<dbReference type="SMART" id="SM00346">
    <property type="entry name" value="HTH_ICLR"/>
    <property type="match status" value="1"/>
</dbReference>
<dbReference type="PANTHER" id="PTHR30136:SF24">
    <property type="entry name" value="HTH-TYPE TRANSCRIPTIONAL REPRESSOR ALLR"/>
    <property type="match status" value="1"/>
</dbReference>
<dbReference type="InterPro" id="IPR050707">
    <property type="entry name" value="HTH_MetabolicPath_Reg"/>
</dbReference>
<dbReference type="Pfam" id="PF09339">
    <property type="entry name" value="HTH_IclR"/>
    <property type="match status" value="1"/>
</dbReference>
<reference evidence="6 7" key="1">
    <citation type="submission" date="2019-02" db="EMBL/GenBank/DDBJ databases">
        <authorList>
            <consortium name="Pathogen Informatics"/>
        </authorList>
    </citation>
    <scope>NUCLEOTIDE SEQUENCE [LARGE SCALE GENOMIC DNA]</scope>
    <source>
        <strain evidence="6 7">3012STDY6756503</strain>
    </source>
</reference>
<dbReference type="SUPFAM" id="SSF55781">
    <property type="entry name" value="GAF domain-like"/>
    <property type="match status" value="1"/>
</dbReference>
<dbReference type="InterPro" id="IPR036388">
    <property type="entry name" value="WH-like_DNA-bd_sf"/>
</dbReference>
<dbReference type="InterPro" id="IPR005471">
    <property type="entry name" value="Tscrpt_reg_IclR_N"/>
</dbReference>
<dbReference type="RefSeq" id="WP_165484443.1">
    <property type="nucleotide sequence ID" value="NZ_CAACYD010000007.1"/>
</dbReference>
<keyword evidence="1" id="KW-0805">Transcription regulation</keyword>
<evidence type="ECO:0000256" key="2">
    <source>
        <dbReference type="ARBA" id="ARBA00023125"/>
    </source>
</evidence>
<evidence type="ECO:0000313" key="7">
    <source>
        <dbReference type="Proteomes" id="UP000360750"/>
    </source>
</evidence>
<evidence type="ECO:0000259" key="5">
    <source>
        <dbReference type="PROSITE" id="PS51078"/>
    </source>
</evidence>
<gene>
    <name evidence="6" type="primary">kdgR_2</name>
    <name evidence="6" type="ORF">NCTC8139_03245</name>
</gene>
<dbReference type="Gene3D" id="3.30.450.40">
    <property type="match status" value="2"/>
</dbReference>
<dbReference type="GO" id="GO:0003677">
    <property type="term" value="F:DNA binding"/>
    <property type="evidence" value="ECO:0007669"/>
    <property type="project" value="UniProtKB-KW"/>
</dbReference>
<feature type="domain" description="HTH iclR-type" evidence="4">
    <location>
        <begin position="17"/>
        <end position="76"/>
    </location>
</feature>
<dbReference type="InterPro" id="IPR036390">
    <property type="entry name" value="WH_DNA-bd_sf"/>
</dbReference>
<dbReference type="GO" id="GO:0006355">
    <property type="term" value="P:regulation of DNA-templated transcription"/>
    <property type="evidence" value="ECO:0007669"/>
    <property type="project" value="UniProtKB-ARBA"/>
</dbReference>
<dbReference type="PROSITE" id="PS51077">
    <property type="entry name" value="HTH_ICLR"/>
    <property type="match status" value="1"/>
</dbReference>
<dbReference type="PANTHER" id="PTHR30136">
    <property type="entry name" value="HELIX-TURN-HELIX TRANSCRIPTIONAL REGULATOR, ICLR FAMILY"/>
    <property type="match status" value="1"/>
</dbReference>